<dbReference type="Proteomes" id="UP000626109">
    <property type="component" value="Unassembled WGS sequence"/>
</dbReference>
<dbReference type="CDD" id="cd11605">
    <property type="entry name" value="RWD_DRWD_ELF-like"/>
    <property type="match status" value="1"/>
</dbReference>
<dbReference type="AlphaFoldDB" id="A0A813E461"/>
<proteinExistence type="predicted"/>
<dbReference type="EMBL" id="CAJNNV010006404">
    <property type="protein sequence ID" value="CAE8593582.1"/>
    <property type="molecule type" value="Genomic_DNA"/>
</dbReference>
<protein>
    <recommendedName>
        <fullName evidence="1">RWD domain-containing protein</fullName>
    </recommendedName>
</protein>
<evidence type="ECO:0000313" key="4">
    <source>
        <dbReference type="Proteomes" id="UP000654075"/>
    </source>
</evidence>
<evidence type="ECO:0000313" key="3">
    <source>
        <dbReference type="EMBL" id="CAE8662413.1"/>
    </source>
</evidence>
<reference evidence="2" key="1">
    <citation type="submission" date="2021-02" db="EMBL/GenBank/DDBJ databases">
        <authorList>
            <person name="Dougan E. K."/>
            <person name="Rhodes N."/>
            <person name="Thang M."/>
            <person name="Chan C."/>
        </authorList>
    </citation>
    <scope>NUCLEOTIDE SEQUENCE</scope>
</reference>
<dbReference type="EMBL" id="CAJNNW010018146">
    <property type="protein sequence ID" value="CAE8662413.1"/>
    <property type="molecule type" value="Genomic_DNA"/>
</dbReference>
<keyword evidence="4" id="KW-1185">Reference proteome</keyword>
<dbReference type="Proteomes" id="UP000654075">
    <property type="component" value="Unassembled WGS sequence"/>
</dbReference>
<comment type="caution">
    <text evidence="2">The sequence shown here is derived from an EMBL/GenBank/DDBJ whole genome shotgun (WGS) entry which is preliminary data.</text>
</comment>
<gene>
    <name evidence="2" type="ORF">PGLA1383_LOCUS12173</name>
    <name evidence="3" type="ORF">PGLA2088_LOCUS14863</name>
</gene>
<evidence type="ECO:0000313" key="2">
    <source>
        <dbReference type="EMBL" id="CAE8593582.1"/>
    </source>
</evidence>
<dbReference type="InterPro" id="IPR016135">
    <property type="entry name" value="UBQ-conjugating_enzyme/RWD"/>
</dbReference>
<dbReference type="Pfam" id="PF05773">
    <property type="entry name" value="RWD"/>
    <property type="match status" value="1"/>
</dbReference>
<dbReference type="InterPro" id="IPR006575">
    <property type="entry name" value="RWD_dom"/>
</dbReference>
<organism evidence="2 4">
    <name type="scientific">Polarella glacialis</name>
    <name type="common">Dinoflagellate</name>
    <dbReference type="NCBI Taxonomy" id="89957"/>
    <lineage>
        <taxon>Eukaryota</taxon>
        <taxon>Sar</taxon>
        <taxon>Alveolata</taxon>
        <taxon>Dinophyceae</taxon>
        <taxon>Suessiales</taxon>
        <taxon>Suessiaceae</taxon>
        <taxon>Polarella</taxon>
    </lineage>
</organism>
<feature type="domain" description="RWD" evidence="1">
    <location>
        <begin position="46"/>
        <end position="110"/>
    </location>
</feature>
<dbReference type="Gene3D" id="3.10.110.10">
    <property type="entry name" value="Ubiquitin Conjugating Enzyme"/>
    <property type="match status" value="1"/>
</dbReference>
<dbReference type="OrthoDB" id="10262930at2759"/>
<evidence type="ECO:0000259" key="1">
    <source>
        <dbReference type="Pfam" id="PF05773"/>
    </source>
</evidence>
<dbReference type="SUPFAM" id="SSF54495">
    <property type="entry name" value="UBC-like"/>
    <property type="match status" value="1"/>
</dbReference>
<sequence>MANAPQQVAELKQIKKEFSGEGVFEFLGPKPSDATDANPTRLKIKRDLPVPMTVAVSMPVGYPASASPIFKVEGSLEEAYVEAIEELLTTQASYMPGMECICTVLQSLDDLDLSTLDLGEPGRCRDIFKVEVVNNSPQFSKSLKQAANGRPCMWFFRTIQCQNNAKFSFAVNPLRAVFVICDSPDKKSASEFMKGIRTDSDMDCDMLGKPGKIQMTLLEDFEMAPKAQALPDGFSGSEYRTDEDLAVEMAPFMAAVGAIKLKK</sequence>
<accession>A0A813E461</accession>
<name>A0A813E461_POLGL</name>